<organism evidence="1 2">
    <name type="scientific">Yersinia pseudotuberculosis serotype O:1b (strain IP 31758)</name>
    <dbReference type="NCBI Taxonomy" id="349747"/>
    <lineage>
        <taxon>Bacteria</taxon>
        <taxon>Pseudomonadati</taxon>
        <taxon>Pseudomonadota</taxon>
        <taxon>Gammaproteobacteria</taxon>
        <taxon>Enterobacterales</taxon>
        <taxon>Yersiniaceae</taxon>
        <taxon>Yersinia</taxon>
    </lineage>
</organism>
<protein>
    <submittedName>
        <fullName evidence="1">Uncharacterized protein</fullName>
    </submittedName>
</protein>
<proteinExistence type="predicted"/>
<dbReference type="HOGENOM" id="CLU_3124376_0_0_6"/>
<sequence length="50" mass="5492">MLFLINDLILLPDAVIGELAAASLTPVSAWAFTQLPPSYNSHYWGIKAVY</sequence>
<dbReference type="KEGG" id="ypi:YpsIP31758_1435"/>
<name>A0A0U1R1X1_YERP3</name>
<dbReference type="Proteomes" id="UP000002412">
    <property type="component" value="Chromosome"/>
</dbReference>
<dbReference type="EMBL" id="CP000720">
    <property type="protein sequence ID" value="ABS49228.1"/>
    <property type="molecule type" value="Genomic_DNA"/>
</dbReference>
<dbReference type="AlphaFoldDB" id="A0A0U1R1X1"/>
<gene>
    <name evidence="1" type="ordered locus">YpsIP31758_1435</name>
</gene>
<accession>A0A0U1R1X1</accession>
<evidence type="ECO:0000313" key="1">
    <source>
        <dbReference type="EMBL" id="ABS49228.1"/>
    </source>
</evidence>
<reference evidence="1 2" key="1">
    <citation type="journal article" date="2007" name="PLoS Genet.">
        <title>The complete genome sequence of Yersinia pseudotuberculosis IP31758, the causative agent of Far East scarlet-like fever.</title>
        <authorList>
            <person name="Eppinger M."/>
            <person name="Rosovitz M.J."/>
            <person name="Fricke W.F."/>
            <person name="Rasko D.A."/>
            <person name="Kokorina G."/>
            <person name="Fayolle C."/>
            <person name="Lindler L.E."/>
            <person name="Carniel E."/>
            <person name="Ravel J."/>
        </authorList>
    </citation>
    <scope>NUCLEOTIDE SEQUENCE [LARGE SCALE GENOMIC DNA]</scope>
    <source>
        <strain evidence="1 2">IP 31758</strain>
    </source>
</reference>
<evidence type="ECO:0000313" key="2">
    <source>
        <dbReference type="Proteomes" id="UP000002412"/>
    </source>
</evidence>